<organism evidence="5 6">
    <name type="scientific">Desulfovibrio subterraneus</name>
    <dbReference type="NCBI Taxonomy" id="2718620"/>
    <lineage>
        <taxon>Bacteria</taxon>
        <taxon>Pseudomonadati</taxon>
        <taxon>Thermodesulfobacteriota</taxon>
        <taxon>Desulfovibrionia</taxon>
        <taxon>Desulfovibrionales</taxon>
        <taxon>Desulfovibrionaceae</taxon>
        <taxon>Desulfovibrio</taxon>
    </lineage>
</organism>
<evidence type="ECO:0000256" key="1">
    <source>
        <dbReference type="ARBA" id="ARBA00006739"/>
    </source>
</evidence>
<evidence type="ECO:0000256" key="2">
    <source>
        <dbReference type="ARBA" id="ARBA00022676"/>
    </source>
</evidence>
<dbReference type="PANTHER" id="PTHR43685:SF5">
    <property type="entry name" value="GLYCOSYLTRANSFERASE EPSE-RELATED"/>
    <property type="match status" value="1"/>
</dbReference>
<keyword evidence="2" id="KW-0328">Glycosyltransferase</keyword>
<dbReference type="InterPro" id="IPR001173">
    <property type="entry name" value="Glyco_trans_2-like"/>
</dbReference>
<dbReference type="Gene3D" id="3.90.550.10">
    <property type="entry name" value="Spore Coat Polysaccharide Biosynthesis Protein SpsA, Chain A"/>
    <property type="match status" value="1"/>
</dbReference>
<dbReference type="SUPFAM" id="SSF53448">
    <property type="entry name" value="Nucleotide-diphospho-sugar transferases"/>
    <property type="match status" value="1"/>
</dbReference>
<proteinExistence type="inferred from homology"/>
<keyword evidence="3" id="KW-0808">Transferase</keyword>
<sequence>MQSCLLNDCYGAFEKFVQNEAGGQPRVSVLMAVHNGQETLVEAIQSVLSQQYEDFEFLIADDGSTDETWNLLVQCAAKDARISIYRQSNIGLTKSLNRLLLLAKGEYVARQDADDVWFPDKLCAQLCVMDDNMSLGVLGSAAATLTREGAVVEGASVVSGTLAVARALACYNPVVHSSVLMRRSLLVKHGVYDDVFDCAQDYELWLRLKKYCGIDNLEKVLCLRRESPGMISVRKARRQRCFALRAKYNHLSWRDVSFPMIAWGVKDLLFIVAPLKLHGFARTVLKSARQMVSKASTL</sequence>
<gene>
    <name evidence="5" type="ORF">DSM101010T_34970</name>
</gene>
<dbReference type="CDD" id="cd00761">
    <property type="entry name" value="Glyco_tranf_GTA_type"/>
    <property type="match status" value="1"/>
</dbReference>
<reference evidence="5 6" key="1">
    <citation type="submission" date="2020-05" db="EMBL/GenBank/DDBJ databases">
        <title>Draft genome sequence of Desulfovibrio sp. strain HN2T.</title>
        <authorList>
            <person name="Ueno A."/>
            <person name="Tamazawa S."/>
            <person name="Tamamura S."/>
            <person name="Murakami T."/>
            <person name="Kiyama T."/>
            <person name="Inomata H."/>
            <person name="Amano Y."/>
            <person name="Miyakawa K."/>
            <person name="Tamaki H."/>
            <person name="Naganuma T."/>
            <person name="Kaneko K."/>
        </authorList>
    </citation>
    <scope>NUCLEOTIDE SEQUENCE [LARGE SCALE GENOMIC DNA]</scope>
    <source>
        <strain evidence="5 6">HN2</strain>
    </source>
</reference>
<comment type="caution">
    <text evidence="5">The sequence shown here is derived from an EMBL/GenBank/DDBJ whole genome shotgun (WGS) entry which is preliminary data.</text>
</comment>
<dbReference type="EMBL" id="BLVO01000016">
    <property type="protein sequence ID" value="GFM35132.1"/>
    <property type="molecule type" value="Genomic_DNA"/>
</dbReference>
<evidence type="ECO:0000313" key="5">
    <source>
        <dbReference type="EMBL" id="GFM35132.1"/>
    </source>
</evidence>
<dbReference type="InterPro" id="IPR029044">
    <property type="entry name" value="Nucleotide-diphossugar_trans"/>
</dbReference>
<dbReference type="Proteomes" id="UP000503840">
    <property type="component" value="Unassembled WGS sequence"/>
</dbReference>
<dbReference type="Pfam" id="PF00535">
    <property type="entry name" value="Glycos_transf_2"/>
    <property type="match status" value="1"/>
</dbReference>
<evidence type="ECO:0000256" key="3">
    <source>
        <dbReference type="ARBA" id="ARBA00022679"/>
    </source>
</evidence>
<evidence type="ECO:0000313" key="6">
    <source>
        <dbReference type="Proteomes" id="UP000503840"/>
    </source>
</evidence>
<dbReference type="AlphaFoldDB" id="A0A7J0BPJ6"/>
<protein>
    <recommendedName>
        <fullName evidence="4">Glycosyltransferase 2-like domain-containing protein</fullName>
    </recommendedName>
</protein>
<dbReference type="InterPro" id="IPR050834">
    <property type="entry name" value="Glycosyltransf_2"/>
</dbReference>
<name>A0A7J0BPJ6_9BACT</name>
<keyword evidence="6" id="KW-1185">Reference proteome</keyword>
<dbReference type="PANTHER" id="PTHR43685">
    <property type="entry name" value="GLYCOSYLTRANSFERASE"/>
    <property type="match status" value="1"/>
</dbReference>
<comment type="similarity">
    <text evidence="1">Belongs to the glycosyltransferase 2 family.</text>
</comment>
<accession>A0A7J0BPJ6</accession>
<evidence type="ECO:0000259" key="4">
    <source>
        <dbReference type="Pfam" id="PF00535"/>
    </source>
</evidence>
<feature type="domain" description="Glycosyltransferase 2-like" evidence="4">
    <location>
        <begin position="28"/>
        <end position="142"/>
    </location>
</feature>
<dbReference type="GO" id="GO:0016757">
    <property type="term" value="F:glycosyltransferase activity"/>
    <property type="evidence" value="ECO:0007669"/>
    <property type="project" value="UniProtKB-KW"/>
</dbReference>